<dbReference type="GO" id="GO:0016020">
    <property type="term" value="C:membrane"/>
    <property type="evidence" value="ECO:0007669"/>
    <property type="project" value="UniProtKB-SubCell"/>
</dbReference>
<dbReference type="InterPro" id="IPR050327">
    <property type="entry name" value="Proton-linked_MCT"/>
</dbReference>
<feature type="transmembrane region" description="Helical" evidence="8">
    <location>
        <begin position="164"/>
        <end position="184"/>
    </location>
</feature>
<feature type="transmembrane region" description="Helical" evidence="8">
    <location>
        <begin position="196"/>
        <end position="219"/>
    </location>
</feature>
<comment type="subcellular location">
    <subcellularLocation>
        <location evidence="1">Membrane</location>
        <topology evidence="1">Multi-pass membrane protein</topology>
    </subcellularLocation>
</comment>
<dbReference type="EMBL" id="LFJN01000042">
    <property type="protein sequence ID" value="KPI35256.1"/>
    <property type="molecule type" value="Genomic_DNA"/>
</dbReference>
<evidence type="ECO:0000256" key="5">
    <source>
        <dbReference type="ARBA" id="ARBA00022989"/>
    </source>
</evidence>
<keyword evidence="10" id="KW-1185">Reference proteome</keyword>
<keyword evidence="6 8" id="KW-0472">Membrane</keyword>
<dbReference type="InterPro" id="IPR011701">
    <property type="entry name" value="MFS"/>
</dbReference>
<evidence type="ECO:0000256" key="6">
    <source>
        <dbReference type="ARBA" id="ARBA00023136"/>
    </source>
</evidence>
<accession>A0A0N1HHI9</accession>
<feature type="region of interest" description="Disordered" evidence="7">
    <location>
        <begin position="22"/>
        <end position="41"/>
    </location>
</feature>
<evidence type="ECO:0000256" key="4">
    <source>
        <dbReference type="ARBA" id="ARBA00022692"/>
    </source>
</evidence>
<feature type="transmembrane region" description="Helical" evidence="8">
    <location>
        <begin position="240"/>
        <end position="262"/>
    </location>
</feature>
<evidence type="ECO:0000256" key="7">
    <source>
        <dbReference type="SAM" id="MobiDB-lite"/>
    </source>
</evidence>
<sequence>MQNSGRPVSNAGEAAEKAILKTQQDHGSGVPTSSAAQTSLDPALDPASFPDGGLRAWLTVGGCFCAWFVSFGWMQSVGVFQAYYERKELRTYSHDEIAWITSLVAFWQLAGGLIVGPLTDRLGPRIPLIIGTVMHSGLLADRHGVDLLPAIACVVSWFHKKRGLALGIAAAGSGAASVIIPLVVRSMILDQGFPWTMRTCAFLILFMGTIACLTCTSRLPPTPKGSPKAIVLASLKDKKFVFMAISGPFNYLGQYLVFTFIVTTAIYRNVDPDWAFYLVPISNASGIFGRIILGYLADRTGAITMFNYSCLLTFLSVACVWIPVSGKAGSIVFALLFGFGSGAMLAMGAAAIAAVSDPRQIGIRTGIAYALAGVVTLFGSPAGGAIINSSGYRAMQAFTQPALECVWCLRYMSGISLVGGI</sequence>
<evidence type="ECO:0000256" key="2">
    <source>
        <dbReference type="ARBA" id="ARBA00006727"/>
    </source>
</evidence>
<comment type="similarity">
    <text evidence="2">Belongs to the major facilitator superfamily. Monocarboxylate porter (TC 2.A.1.13) family.</text>
</comment>
<feature type="transmembrane region" description="Helical" evidence="8">
    <location>
        <begin position="274"/>
        <end position="293"/>
    </location>
</feature>
<feature type="transmembrane region" description="Helical" evidence="8">
    <location>
        <begin position="330"/>
        <end position="355"/>
    </location>
</feature>
<dbReference type="RefSeq" id="XP_017995219.1">
    <property type="nucleotide sequence ID" value="XM_018143884.1"/>
</dbReference>
<dbReference type="InterPro" id="IPR036259">
    <property type="entry name" value="MFS_trans_sf"/>
</dbReference>
<evidence type="ECO:0000256" key="1">
    <source>
        <dbReference type="ARBA" id="ARBA00004141"/>
    </source>
</evidence>
<dbReference type="OrthoDB" id="5402233at2759"/>
<feature type="compositionally biased region" description="Polar residues" evidence="7">
    <location>
        <begin position="22"/>
        <end position="40"/>
    </location>
</feature>
<dbReference type="PANTHER" id="PTHR11360:SF224">
    <property type="entry name" value="MAJOR FACILITATOR SUPERFAMILY (MFS) PROFILE DOMAIN-CONTAINING PROTEIN-RELATED"/>
    <property type="match status" value="1"/>
</dbReference>
<dbReference type="AlphaFoldDB" id="A0A0N1HHI9"/>
<dbReference type="SUPFAM" id="SSF103473">
    <property type="entry name" value="MFS general substrate transporter"/>
    <property type="match status" value="1"/>
</dbReference>
<gene>
    <name evidence="9" type="ORF">AB675_3800</name>
</gene>
<feature type="transmembrane region" description="Helical" evidence="8">
    <location>
        <begin position="305"/>
        <end position="324"/>
    </location>
</feature>
<dbReference type="Proteomes" id="UP000038010">
    <property type="component" value="Unassembled WGS sequence"/>
</dbReference>
<organism evidence="9 10">
    <name type="scientific">Cyphellophora attinorum</name>
    <dbReference type="NCBI Taxonomy" id="1664694"/>
    <lineage>
        <taxon>Eukaryota</taxon>
        <taxon>Fungi</taxon>
        <taxon>Dikarya</taxon>
        <taxon>Ascomycota</taxon>
        <taxon>Pezizomycotina</taxon>
        <taxon>Eurotiomycetes</taxon>
        <taxon>Chaetothyriomycetidae</taxon>
        <taxon>Chaetothyriales</taxon>
        <taxon>Cyphellophoraceae</taxon>
        <taxon>Cyphellophora</taxon>
    </lineage>
</organism>
<evidence type="ECO:0000256" key="3">
    <source>
        <dbReference type="ARBA" id="ARBA00022448"/>
    </source>
</evidence>
<name>A0A0N1HHI9_9EURO</name>
<dbReference type="VEuPathDB" id="FungiDB:AB675_3800"/>
<keyword evidence="4 8" id="KW-0812">Transmembrane</keyword>
<reference evidence="9 10" key="1">
    <citation type="submission" date="2015-06" db="EMBL/GenBank/DDBJ databases">
        <title>Draft genome of the ant-associated black yeast Phialophora attae CBS 131958.</title>
        <authorList>
            <person name="Moreno L.F."/>
            <person name="Stielow B.J."/>
            <person name="de Hoog S."/>
            <person name="Vicente V.A."/>
            <person name="Weiss V.A."/>
            <person name="de Vries M."/>
            <person name="Cruz L.M."/>
            <person name="Souza E.M."/>
        </authorList>
    </citation>
    <scope>NUCLEOTIDE SEQUENCE [LARGE SCALE GENOMIC DNA]</scope>
    <source>
        <strain evidence="9 10">CBS 131958</strain>
    </source>
</reference>
<feature type="transmembrane region" description="Helical" evidence="8">
    <location>
        <begin position="367"/>
        <end position="387"/>
    </location>
</feature>
<evidence type="ECO:0000256" key="8">
    <source>
        <dbReference type="SAM" id="Phobius"/>
    </source>
</evidence>
<keyword evidence="5 8" id="KW-1133">Transmembrane helix</keyword>
<comment type="caution">
    <text evidence="9">The sequence shown here is derived from an EMBL/GenBank/DDBJ whole genome shotgun (WGS) entry which is preliminary data.</text>
</comment>
<keyword evidence="3" id="KW-0813">Transport</keyword>
<dbReference type="PANTHER" id="PTHR11360">
    <property type="entry name" value="MONOCARBOXYLATE TRANSPORTER"/>
    <property type="match status" value="1"/>
</dbReference>
<dbReference type="Gene3D" id="1.20.1250.20">
    <property type="entry name" value="MFS general substrate transporter like domains"/>
    <property type="match status" value="3"/>
</dbReference>
<dbReference type="GO" id="GO:0022857">
    <property type="term" value="F:transmembrane transporter activity"/>
    <property type="evidence" value="ECO:0007669"/>
    <property type="project" value="InterPro"/>
</dbReference>
<dbReference type="Pfam" id="PF07690">
    <property type="entry name" value="MFS_1"/>
    <property type="match status" value="1"/>
</dbReference>
<evidence type="ECO:0000313" key="10">
    <source>
        <dbReference type="Proteomes" id="UP000038010"/>
    </source>
</evidence>
<feature type="transmembrane region" description="Helical" evidence="8">
    <location>
        <begin position="97"/>
        <end position="118"/>
    </location>
</feature>
<proteinExistence type="inferred from homology"/>
<feature type="transmembrane region" description="Helical" evidence="8">
    <location>
        <begin position="56"/>
        <end position="77"/>
    </location>
</feature>
<dbReference type="GeneID" id="28735764"/>
<protein>
    <submittedName>
        <fullName evidence="9">Riboflavin transporter MCH5</fullName>
    </submittedName>
</protein>
<evidence type="ECO:0000313" key="9">
    <source>
        <dbReference type="EMBL" id="KPI35256.1"/>
    </source>
</evidence>